<organism evidence="5 6">
    <name type="scientific">Roseicitreum antarcticum</name>
    <dbReference type="NCBI Taxonomy" id="564137"/>
    <lineage>
        <taxon>Bacteria</taxon>
        <taxon>Pseudomonadati</taxon>
        <taxon>Pseudomonadota</taxon>
        <taxon>Alphaproteobacteria</taxon>
        <taxon>Rhodobacterales</taxon>
        <taxon>Paracoccaceae</taxon>
        <taxon>Roseicitreum</taxon>
    </lineage>
</organism>
<dbReference type="InterPro" id="IPR014710">
    <property type="entry name" value="RmlC-like_jellyroll"/>
</dbReference>
<dbReference type="AlphaFoldDB" id="A0A1H2TTL8"/>
<dbReference type="Gene3D" id="2.60.120.10">
    <property type="entry name" value="Jelly Rolls"/>
    <property type="match status" value="1"/>
</dbReference>
<name>A0A1H2TTL8_9RHOB</name>
<evidence type="ECO:0000256" key="1">
    <source>
        <dbReference type="ARBA" id="ARBA00023015"/>
    </source>
</evidence>
<dbReference type="Pfam" id="PF12833">
    <property type="entry name" value="HTH_18"/>
    <property type="match status" value="1"/>
</dbReference>
<keyword evidence="2" id="KW-0238">DNA-binding</keyword>
<dbReference type="OrthoDB" id="9814125at2"/>
<evidence type="ECO:0000256" key="2">
    <source>
        <dbReference type="ARBA" id="ARBA00023125"/>
    </source>
</evidence>
<dbReference type="CDD" id="cd06999">
    <property type="entry name" value="cupin_HpaA-like_N"/>
    <property type="match status" value="1"/>
</dbReference>
<dbReference type="InterPro" id="IPR020449">
    <property type="entry name" value="Tscrpt_reg_AraC-type_HTH"/>
</dbReference>
<proteinExistence type="predicted"/>
<evidence type="ECO:0000313" key="6">
    <source>
        <dbReference type="Proteomes" id="UP000198539"/>
    </source>
</evidence>
<evidence type="ECO:0000313" key="5">
    <source>
        <dbReference type="EMBL" id="SDW47220.1"/>
    </source>
</evidence>
<dbReference type="InterPro" id="IPR047264">
    <property type="entry name" value="Cupin_HpaA-like_N"/>
</dbReference>
<dbReference type="PANTHER" id="PTHR43280">
    <property type="entry name" value="ARAC-FAMILY TRANSCRIPTIONAL REGULATOR"/>
    <property type="match status" value="1"/>
</dbReference>
<evidence type="ECO:0000256" key="3">
    <source>
        <dbReference type="ARBA" id="ARBA00023163"/>
    </source>
</evidence>
<sequence length="295" mass="31981">MASLGKPWYLSCMSIKNRIPAFGLYGEQGQFPDVIHIEDFSARAPLHNWQIAPHRHGQMAQVFTVDDGWLEARADDAAAQLETGDFLYIPVNCVHSLTFRPGARGAVLSLPASVVGALSPPSPQVDAALAQPRWGRVGARLGAVLAMLRQTAQGNGPFRAQQVVGMAHTVLSLLASTPGARDALLPHHRSARLAGLDTLISQHRAAGWTASDYARALSVSTGHLSRLCRAATGHGAAAYIEHRIMEEACRLLAFTRLPVAEVGYRLGYIDPPYFTKRFKRVRGQTPGEYRAIFAG</sequence>
<gene>
    <name evidence="5" type="ORF">SAMN04488238_102171</name>
</gene>
<dbReference type="STRING" id="564137.SAMN04488238_102171"/>
<dbReference type="PRINTS" id="PR00032">
    <property type="entry name" value="HTHARAC"/>
</dbReference>
<dbReference type="InterPro" id="IPR009057">
    <property type="entry name" value="Homeodomain-like_sf"/>
</dbReference>
<dbReference type="Proteomes" id="UP000198539">
    <property type="component" value="Unassembled WGS sequence"/>
</dbReference>
<dbReference type="SUPFAM" id="SSF46689">
    <property type="entry name" value="Homeodomain-like"/>
    <property type="match status" value="1"/>
</dbReference>
<dbReference type="PANTHER" id="PTHR43280:SF32">
    <property type="entry name" value="TRANSCRIPTIONAL REGULATORY PROTEIN"/>
    <property type="match status" value="1"/>
</dbReference>
<dbReference type="InterPro" id="IPR018060">
    <property type="entry name" value="HTH_AraC"/>
</dbReference>
<dbReference type="PROSITE" id="PS01124">
    <property type="entry name" value="HTH_ARAC_FAMILY_2"/>
    <property type="match status" value="1"/>
</dbReference>
<dbReference type="EMBL" id="FNOM01000002">
    <property type="protein sequence ID" value="SDW47220.1"/>
    <property type="molecule type" value="Genomic_DNA"/>
</dbReference>
<dbReference type="SMART" id="SM00342">
    <property type="entry name" value="HTH_ARAC"/>
    <property type="match status" value="1"/>
</dbReference>
<dbReference type="SUPFAM" id="SSF51182">
    <property type="entry name" value="RmlC-like cupins"/>
    <property type="match status" value="1"/>
</dbReference>
<dbReference type="GO" id="GO:0003700">
    <property type="term" value="F:DNA-binding transcription factor activity"/>
    <property type="evidence" value="ECO:0007669"/>
    <property type="project" value="InterPro"/>
</dbReference>
<reference evidence="5 6" key="1">
    <citation type="submission" date="2016-10" db="EMBL/GenBank/DDBJ databases">
        <authorList>
            <person name="de Groot N.N."/>
        </authorList>
    </citation>
    <scope>NUCLEOTIDE SEQUENCE [LARGE SCALE GENOMIC DNA]</scope>
    <source>
        <strain evidence="5 6">CGMCC 1.8894</strain>
    </source>
</reference>
<dbReference type="InterPro" id="IPR011051">
    <property type="entry name" value="RmlC_Cupin_sf"/>
</dbReference>
<keyword evidence="1" id="KW-0805">Transcription regulation</keyword>
<dbReference type="GO" id="GO:0043565">
    <property type="term" value="F:sequence-specific DNA binding"/>
    <property type="evidence" value="ECO:0007669"/>
    <property type="project" value="InterPro"/>
</dbReference>
<feature type="domain" description="HTH araC/xylS-type" evidence="4">
    <location>
        <begin position="194"/>
        <end position="292"/>
    </location>
</feature>
<protein>
    <submittedName>
        <fullName evidence="5">Transcriptional regulator, AraC family</fullName>
    </submittedName>
</protein>
<keyword evidence="3" id="KW-0804">Transcription</keyword>
<keyword evidence="6" id="KW-1185">Reference proteome</keyword>
<evidence type="ECO:0000259" key="4">
    <source>
        <dbReference type="PROSITE" id="PS01124"/>
    </source>
</evidence>
<dbReference type="Gene3D" id="1.10.10.60">
    <property type="entry name" value="Homeodomain-like"/>
    <property type="match status" value="1"/>
</dbReference>
<accession>A0A1H2TTL8</accession>